<proteinExistence type="predicted"/>
<evidence type="ECO:0000256" key="1">
    <source>
        <dbReference type="SAM" id="MobiDB-lite"/>
    </source>
</evidence>
<organism evidence="2 3">
    <name type="scientific">Hydnum rufescens UP504</name>
    <dbReference type="NCBI Taxonomy" id="1448309"/>
    <lineage>
        <taxon>Eukaryota</taxon>
        <taxon>Fungi</taxon>
        <taxon>Dikarya</taxon>
        <taxon>Basidiomycota</taxon>
        <taxon>Agaricomycotina</taxon>
        <taxon>Agaricomycetes</taxon>
        <taxon>Cantharellales</taxon>
        <taxon>Hydnaceae</taxon>
        <taxon>Hydnum</taxon>
    </lineage>
</organism>
<feature type="compositionally biased region" description="Polar residues" evidence="1">
    <location>
        <begin position="190"/>
        <end position="202"/>
    </location>
</feature>
<feature type="region of interest" description="Disordered" evidence="1">
    <location>
        <begin position="290"/>
        <end position="371"/>
    </location>
</feature>
<dbReference type="OrthoDB" id="68483at2759"/>
<feature type="compositionally biased region" description="Polar residues" evidence="1">
    <location>
        <begin position="152"/>
        <end position="161"/>
    </location>
</feature>
<keyword evidence="3" id="KW-1185">Reference proteome</keyword>
<dbReference type="Proteomes" id="UP000886523">
    <property type="component" value="Unassembled WGS sequence"/>
</dbReference>
<feature type="compositionally biased region" description="Low complexity" evidence="1">
    <location>
        <begin position="330"/>
        <end position="341"/>
    </location>
</feature>
<feature type="compositionally biased region" description="Basic and acidic residues" evidence="1">
    <location>
        <begin position="486"/>
        <end position="499"/>
    </location>
</feature>
<feature type="region of interest" description="Disordered" evidence="1">
    <location>
        <begin position="468"/>
        <end position="499"/>
    </location>
</feature>
<accession>A0A9P6E1P7</accession>
<evidence type="ECO:0000313" key="2">
    <source>
        <dbReference type="EMBL" id="KAF9519653.1"/>
    </source>
</evidence>
<name>A0A9P6E1P7_9AGAM</name>
<sequence>MSPLIGRTTLDALLSSSLPSPPMALCVLTNRDSLPSDTASRSLLLISSDKTAERFSKMSTAAGSVARRSGKVRKSTTELRQSWEHLERERDLKTIVNLPVVADESYGESTMVASTSEEKTVEENGGKMDRMTLWIKSVEKVVEETRHEFQREASTCISRSPSRGGMLDSRPPSAMGPIPLSLPPPKRRATVSSTQSRRPSTSDGHHKSRSVLDLGPGRAPSIRSVEGGPVEGKRLSAILGPSDRKLFQEGRNPSKQPSCSSLASSAAHHTPKSVPMIEVVDASGPVQNAEEVPAQHAPAVEQTKSHWGPDTTLDYAQLNRSASSGFYNEPRNPLSSRSASLSPPPIPTSYKAPNTNTNTSPPQSPQNPKDEGTYERLLLSAPSVVRHGKGYQSDQSLRPVSSTFYQVHHPSTEFILESTADTVEEPRSRSRQFQNNSLSAKTKSHRRGGIFATLRGREQAEAVAFAREFGAPEKPIEPPGSGTPPDPEHESSTNDRRDTLTLRMKRAFMRVVSTPVTTRAIAVGALS</sequence>
<feature type="region of interest" description="Disordered" evidence="1">
    <location>
        <begin position="150"/>
        <end position="230"/>
    </location>
</feature>
<feature type="compositionally biased region" description="Low complexity" evidence="1">
    <location>
        <begin position="258"/>
        <end position="267"/>
    </location>
</feature>
<feature type="compositionally biased region" description="Polar residues" evidence="1">
    <location>
        <begin position="351"/>
        <end position="361"/>
    </location>
</feature>
<feature type="region of interest" description="Disordered" evidence="1">
    <location>
        <begin position="425"/>
        <end position="444"/>
    </location>
</feature>
<feature type="compositionally biased region" description="Polar residues" evidence="1">
    <location>
        <begin position="431"/>
        <end position="441"/>
    </location>
</feature>
<dbReference type="EMBL" id="MU128916">
    <property type="protein sequence ID" value="KAF9519653.1"/>
    <property type="molecule type" value="Genomic_DNA"/>
</dbReference>
<protein>
    <submittedName>
        <fullName evidence="2">Uncharacterized protein</fullName>
    </submittedName>
</protein>
<comment type="caution">
    <text evidence="2">The sequence shown here is derived from an EMBL/GenBank/DDBJ whole genome shotgun (WGS) entry which is preliminary data.</text>
</comment>
<gene>
    <name evidence="2" type="ORF">BS47DRAFT_1076166</name>
</gene>
<reference evidence="2" key="1">
    <citation type="journal article" date="2020" name="Nat. Commun.">
        <title>Large-scale genome sequencing of mycorrhizal fungi provides insights into the early evolution of symbiotic traits.</title>
        <authorList>
            <person name="Miyauchi S."/>
            <person name="Kiss E."/>
            <person name="Kuo A."/>
            <person name="Drula E."/>
            <person name="Kohler A."/>
            <person name="Sanchez-Garcia M."/>
            <person name="Morin E."/>
            <person name="Andreopoulos B."/>
            <person name="Barry K.W."/>
            <person name="Bonito G."/>
            <person name="Buee M."/>
            <person name="Carver A."/>
            <person name="Chen C."/>
            <person name="Cichocki N."/>
            <person name="Clum A."/>
            <person name="Culley D."/>
            <person name="Crous P.W."/>
            <person name="Fauchery L."/>
            <person name="Girlanda M."/>
            <person name="Hayes R.D."/>
            <person name="Keri Z."/>
            <person name="LaButti K."/>
            <person name="Lipzen A."/>
            <person name="Lombard V."/>
            <person name="Magnuson J."/>
            <person name="Maillard F."/>
            <person name="Murat C."/>
            <person name="Nolan M."/>
            <person name="Ohm R.A."/>
            <person name="Pangilinan J."/>
            <person name="Pereira M.F."/>
            <person name="Perotto S."/>
            <person name="Peter M."/>
            <person name="Pfister S."/>
            <person name="Riley R."/>
            <person name="Sitrit Y."/>
            <person name="Stielow J.B."/>
            <person name="Szollosi G."/>
            <person name="Zifcakova L."/>
            <person name="Stursova M."/>
            <person name="Spatafora J.W."/>
            <person name="Tedersoo L."/>
            <person name="Vaario L.M."/>
            <person name="Yamada A."/>
            <person name="Yan M."/>
            <person name="Wang P."/>
            <person name="Xu J."/>
            <person name="Bruns T."/>
            <person name="Baldrian P."/>
            <person name="Vilgalys R."/>
            <person name="Dunand C."/>
            <person name="Henrissat B."/>
            <person name="Grigoriev I.V."/>
            <person name="Hibbett D."/>
            <person name="Nagy L.G."/>
            <person name="Martin F.M."/>
        </authorList>
    </citation>
    <scope>NUCLEOTIDE SEQUENCE</scope>
    <source>
        <strain evidence="2">UP504</strain>
    </source>
</reference>
<evidence type="ECO:0000313" key="3">
    <source>
        <dbReference type="Proteomes" id="UP000886523"/>
    </source>
</evidence>
<feature type="region of interest" description="Disordered" evidence="1">
    <location>
        <begin position="247"/>
        <end position="272"/>
    </location>
</feature>
<dbReference type="AlphaFoldDB" id="A0A9P6E1P7"/>